<evidence type="ECO:0000313" key="4">
    <source>
        <dbReference type="Proteomes" id="UP000770785"/>
    </source>
</evidence>
<evidence type="ECO:0008006" key="5">
    <source>
        <dbReference type="Google" id="ProtNLM"/>
    </source>
</evidence>
<dbReference type="Proteomes" id="UP000770785">
    <property type="component" value="Unassembled WGS sequence"/>
</dbReference>
<feature type="chain" id="PRO_5047268670" description="Outer membrane protein beta-barrel domain-containing protein" evidence="2">
    <location>
        <begin position="20"/>
        <end position="162"/>
    </location>
</feature>
<name>A0ABX0XBI0_9BACT</name>
<reference evidence="3 4" key="1">
    <citation type="submission" date="2020-03" db="EMBL/GenBank/DDBJ databases">
        <title>Genomic Encyclopedia of Type Strains, Phase IV (KMG-IV): sequencing the most valuable type-strain genomes for metagenomic binning, comparative biology and taxonomic classification.</title>
        <authorList>
            <person name="Goeker M."/>
        </authorList>
    </citation>
    <scope>NUCLEOTIDE SEQUENCE [LARGE SCALE GENOMIC DNA]</scope>
    <source>
        <strain evidence="3 4">DSM 105096</strain>
    </source>
</reference>
<evidence type="ECO:0000256" key="1">
    <source>
        <dbReference type="SAM" id="Phobius"/>
    </source>
</evidence>
<dbReference type="RefSeq" id="WP_168037393.1">
    <property type="nucleotide sequence ID" value="NZ_JAATJH010000003.1"/>
</dbReference>
<keyword evidence="1" id="KW-0472">Membrane</keyword>
<sequence>MRFLLLCTLLCTTFSAADAQTLPISYEQRFLHPVFRYDNLVVTDQNFRNAMFQDNEALDILRGSGAIEVAALAFSVLGTISIFEGVFADDDDDRIFGSSGTAIGAGVGLTALGLVVQGFANRKRIRAVDIYNTNLGYDGSLGRQLELDFGPTTHGIGLTATF</sequence>
<feature type="transmembrane region" description="Helical" evidence="1">
    <location>
        <begin position="95"/>
        <end position="116"/>
    </location>
</feature>
<gene>
    <name evidence="3" type="ORF">GGR27_002136</name>
</gene>
<comment type="caution">
    <text evidence="3">The sequence shown here is derived from an EMBL/GenBank/DDBJ whole genome shotgun (WGS) entry which is preliminary data.</text>
</comment>
<feature type="signal peptide" evidence="2">
    <location>
        <begin position="1"/>
        <end position="19"/>
    </location>
</feature>
<proteinExistence type="predicted"/>
<accession>A0ABX0XBI0</accession>
<protein>
    <recommendedName>
        <fullName evidence="5">Outer membrane protein beta-barrel domain-containing protein</fullName>
    </recommendedName>
</protein>
<keyword evidence="1" id="KW-1133">Transmembrane helix</keyword>
<keyword evidence="4" id="KW-1185">Reference proteome</keyword>
<keyword evidence="1" id="KW-0812">Transmembrane</keyword>
<evidence type="ECO:0000313" key="3">
    <source>
        <dbReference type="EMBL" id="NJC26626.1"/>
    </source>
</evidence>
<organism evidence="3 4">
    <name type="scientific">Neolewinella antarctica</name>
    <dbReference type="NCBI Taxonomy" id="442734"/>
    <lineage>
        <taxon>Bacteria</taxon>
        <taxon>Pseudomonadati</taxon>
        <taxon>Bacteroidota</taxon>
        <taxon>Saprospiria</taxon>
        <taxon>Saprospirales</taxon>
        <taxon>Lewinellaceae</taxon>
        <taxon>Neolewinella</taxon>
    </lineage>
</organism>
<dbReference type="EMBL" id="JAATJH010000003">
    <property type="protein sequence ID" value="NJC26626.1"/>
    <property type="molecule type" value="Genomic_DNA"/>
</dbReference>
<keyword evidence="2" id="KW-0732">Signal</keyword>
<evidence type="ECO:0000256" key="2">
    <source>
        <dbReference type="SAM" id="SignalP"/>
    </source>
</evidence>